<evidence type="ECO:0000256" key="3">
    <source>
        <dbReference type="ARBA" id="ARBA00022989"/>
    </source>
</evidence>
<reference evidence="6" key="2">
    <citation type="submission" date="2023-02" db="EMBL/GenBank/DDBJ databases">
        <authorList>
            <person name="Sun Q."/>
            <person name="Mori K."/>
        </authorList>
    </citation>
    <scope>NUCLEOTIDE SEQUENCE</scope>
    <source>
        <strain evidence="6">NBRC 110608</strain>
    </source>
</reference>
<feature type="transmembrane region" description="Helical" evidence="5">
    <location>
        <begin position="49"/>
        <end position="70"/>
    </location>
</feature>
<keyword evidence="4 5" id="KW-0472">Membrane</keyword>
<gene>
    <name evidence="6" type="ORF">GCM10025872_33030</name>
</gene>
<evidence type="ECO:0000256" key="1">
    <source>
        <dbReference type="ARBA" id="ARBA00004141"/>
    </source>
</evidence>
<evidence type="ECO:0000256" key="2">
    <source>
        <dbReference type="ARBA" id="ARBA00022692"/>
    </source>
</evidence>
<dbReference type="SUPFAM" id="SSF161098">
    <property type="entry name" value="MetI-like"/>
    <property type="match status" value="1"/>
</dbReference>
<dbReference type="InterPro" id="IPR035906">
    <property type="entry name" value="MetI-like_sf"/>
</dbReference>
<organism evidence="6">
    <name type="scientific">Barrientosiimonas endolithica</name>
    <dbReference type="NCBI Taxonomy" id="1535208"/>
    <lineage>
        <taxon>Bacteria</taxon>
        <taxon>Bacillati</taxon>
        <taxon>Actinomycetota</taxon>
        <taxon>Actinomycetes</taxon>
        <taxon>Micrococcales</taxon>
        <taxon>Dermacoccaceae</taxon>
        <taxon>Barrientosiimonas</taxon>
    </lineage>
</organism>
<comment type="subcellular location">
    <subcellularLocation>
        <location evidence="1">Membrane</location>
        <topology evidence="1">Multi-pass membrane protein</topology>
    </subcellularLocation>
</comment>
<keyword evidence="2 5" id="KW-0812">Transmembrane</keyword>
<protein>
    <recommendedName>
        <fullName evidence="7">ABC transmembrane type-1 domain-containing protein</fullName>
    </recommendedName>
</protein>
<reference evidence="6" key="1">
    <citation type="journal article" date="2014" name="Int. J. Syst. Evol. Microbiol.">
        <title>Complete genome of a new Firmicutes species belonging to the dominant human colonic microbiota ('Ruminococcus bicirculans') reveals two chromosomes and a selective capacity to utilize plant glucans.</title>
        <authorList>
            <consortium name="NISC Comparative Sequencing Program"/>
            <person name="Wegmann U."/>
            <person name="Louis P."/>
            <person name="Goesmann A."/>
            <person name="Henrissat B."/>
            <person name="Duncan S.H."/>
            <person name="Flint H.J."/>
        </authorList>
    </citation>
    <scope>NUCLEOTIDE SEQUENCE</scope>
    <source>
        <strain evidence="6">NBRC 110608</strain>
    </source>
</reference>
<dbReference type="Gene3D" id="1.10.3720.10">
    <property type="entry name" value="MetI-like"/>
    <property type="match status" value="1"/>
</dbReference>
<evidence type="ECO:0000256" key="5">
    <source>
        <dbReference type="SAM" id="Phobius"/>
    </source>
</evidence>
<keyword evidence="3 5" id="KW-1133">Transmembrane helix</keyword>
<evidence type="ECO:0008006" key="7">
    <source>
        <dbReference type="Google" id="ProtNLM"/>
    </source>
</evidence>
<accession>A0ABM8HF54</accession>
<evidence type="ECO:0000256" key="4">
    <source>
        <dbReference type="ARBA" id="ARBA00023136"/>
    </source>
</evidence>
<name>A0ABM8HF54_9MICO</name>
<evidence type="ECO:0000313" key="6">
    <source>
        <dbReference type="EMBL" id="BDZ59646.1"/>
    </source>
</evidence>
<sequence length="81" mass="8314">MAPAARGDRVRDGGVAGEFGATSFLARPERPTLPVVIYTLIGRPGGDNFGMALAASVLLALVTVAIMGVVERLRVGSLGSF</sequence>
<proteinExistence type="predicted"/>
<dbReference type="EMBL" id="AP027735">
    <property type="protein sequence ID" value="BDZ59646.1"/>
    <property type="molecule type" value="Genomic_DNA"/>
</dbReference>